<evidence type="ECO:0000313" key="3">
    <source>
        <dbReference type="Proteomes" id="UP000825369"/>
    </source>
</evidence>
<keyword evidence="3" id="KW-1185">Reference proteome</keyword>
<proteinExistence type="predicted"/>
<keyword evidence="1" id="KW-1133">Transmembrane helix</keyword>
<name>A0ABX8TP80_9MOLU</name>
<keyword evidence="1" id="KW-0472">Membrane</keyword>
<dbReference type="RefSeq" id="WP_219475122.1">
    <property type="nucleotide sequence ID" value="NZ_CP066882.1"/>
</dbReference>
<dbReference type="Proteomes" id="UP000825369">
    <property type="component" value="Chromosome"/>
</dbReference>
<sequence>MDKKQKIKKEFYEHCQCCGTDLGININDVYLNLFGVIMALMILISFGIFVLFVFLSLFSFFQINHEIFTTLIYIFVIGILSFCLIAHFMPKLLFEKLDYEKVEKNKGKLDEKI</sequence>
<evidence type="ECO:0000256" key="1">
    <source>
        <dbReference type="SAM" id="Phobius"/>
    </source>
</evidence>
<keyword evidence="1" id="KW-0812">Transmembrane</keyword>
<gene>
    <name evidence="2" type="ORF">HGD80_00750</name>
</gene>
<organism evidence="2 3">
    <name type="scientific">Paulownia witches'-broom phytoplasma</name>
    <dbReference type="NCBI Taxonomy" id="39647"/>
    <lineage>
        <taxon>Bacteria</taxon>
        <taxon>Bacillati</taxon>
        <taxon>Mycoplasmatota</taxon>
        <taxon>Mollicutes</taxon>
        <taxon>Acholeplasmatales</taxon>
        <taxon>Acholeplasmataceae</taxon>
        <taxon>Candidatus Phytoplasma</taxon>
        <taxon>16SrI (Aster yellows group)</taxon>
    </lineage>
</organism>
<evidence type="ECO:0000313" key="2">
    <source>
        <dbReference type="EMBL" id="QYC31144.1"/>
    </source>
</evidence>
<feature type="transmembrane region" description="Helical" evidence="1">
    <location>
        <begin position="33"/>
        <end position="61"/>
    </location>
</feature>
<protein>
    <submittedName>
        <fullName evidence="2">Uncharacterized protein</fullName>
    </submittedName>
</protein>
<dbReference type="EMBL" id="CP066882">
    <property type="protein sequence ID" value="QYC31144.1"/>
    <property type="molecule type" value="Genomic_DNA"/>
</dbReference>
<feature type="transmembrane region" description="Helical" evidence="1">
    <location>
        <begin position="67"/>
        <end position="89"/>
    </location>
</feature>
<reference evidence="2 3" key="1">
    <citation type="journal article" date="2021" name="Mol. Plant">
        <title>Genomic insights into the fast growth of paulownias and the formation of Paulownia witches' broom.</title>
        <authorList>
            <person name="Cao Y."/>
            <person name="Sun G."/>
            <person name="Zhai X."/>
            <person name="Xu P."/>
            <person name="Ma L."/>
            <person name="Deng M."/>
            <person name="Zhao Z."/>
            <person name="Yang H."/>
            <person name="Dong Y."/>
            <person name="Shang Z."/>
            <person name="Lv Y."/>
            <person name="Yan L."/>
            <person name="Liu H."/>
            <person name="Cao X."/>
            <person name="Li B."/>
            <person name="Wang Z."/>
            <person name="Zhao X."/>
            <person name="Yu H."/>
            <person name="Wang F."/>
            <person name="Ma W."/>
            <person name="Huang J."/>
            <person name="Fan G."/>
        </authorList>
    </citation>
    <scope>NUCLEOTIDE SEQUENCE [LARGE SCALE GENOMIC DNA]</scope>
    <source>
        <strain evidence="2 3">Zhengzhou</strain>
    </source>
</reference>
<accession>A0ABX8TP80</accession>